<dbReference type="InterPro" id="IPR001848">
    <property type="entry name" value="Ribosomal_uS10"/>
</dbReference>
<name>A0A832UPS6_9ARCH</name>
<dbReference type="Proteomes" id="UP000604391">
    <property type="component" value="Unassembled WGS sequence"/>
</dbReference>
<feature type="domain" description="Small ribosomal subunit protein uS10" evidence="6">
    <location>
        <begin position="6"/>
        <end position="100"/>
    </location>
</feature>
<dbReference type="InterPro" id="IPR005729">
    <property type="entry name" value="Ribosomal_uS10_euk/arc"/>
</dbReference>
<dbReference type="NCBIfam" id="TIGR01046">
    <property type="entry name" value="uS10_euk_arch"/>
    <property type="match status" value="1"/>
</dbReference>
<comment type="caution">
    <text evidence="7">The sequence shown here is derived from an EMBL/GenBank/DDBJ whole genome shotgun (WGS) entry which is preliminary data.</text>
</comment>
<evidence type="ECO:0000256" key="5">
    <source>
        <dbReference type="HAMAP-Rule" id="MF_00508"/>
    </source>
</evidence>
<dbReference type="FunFam" id="3.30.70.600:FF:000004">
    <property type="entry name" value="30S ribosomal protein S10"/>
    <property type="match status" value="1"/>
</dbReference>
<protein>
    <recommendedName>
        <fullName evidence="4 5">Small ribosomal subunit protein uS10</fullName>
    </recommendedName>
</protein>
<reference evidence="7 8" key="1">
    <citation type="journal article" name="Nat. Commun.">
        <title>Undinarchaeota illuminate DPANN phylogeny and the impact of gene transfer on archaeal evolution.</title>
        <authorList>
            <person name="Dombrowski N."/>
            <person name="Williams T.A."/>
            <person name="Sun J."/>
            <person name="Woodcroft B.J."/>
            <person name="Lee J.H."/>
            <person name="Minh B.Q."/>
            <person name="Rinke C."/>
            <person name="Spang A."/>
        </authorList>
    </citation>
    <scope>NUCLEOTIDE SEQUENCE [LARGE SCALE GENOMIC DNA]</scope>
    <source>
        <strain evidence="7">MAG_bin17</strain>
    </source>
</reference>
<keyword evidence="8" id="KW-1185">Reference proteome</keyword>
<dbReference type="PRINTS" id="PR00971">
    <property type="entry name" value="RIBOSOMALS10"/>
</dbReference>
<evidence type="ECO:0000256" key="3">
    <source>
        <dbReference type="ARBA" id="ARBA00023274"/>
    </source>
</evidence>
<dbReference type="HAMAP" id="MF_00508">
    <property type="entry name" value="Ribosomal_uS10"/>
    <property type="match status" value="1"/>
</dbReference>
<evidence type="ECO:0000256" key="2">
    <source>
        <dbReference type="ARBA" id="ARBA00022980"/>
    </source>
</evidence>
<proteinExistence type="inferred from homology"/>
<dbReference type="SUPFAM" id="SSF54999">
    <property type="entry name" value="Ribosomal protein S10"/>
    <property type="match status" value="1"/>
</dbReference>
<dbReference type="GO" id="GO:0003735">
    <property type="term" value="F:structural constituent of ribosome"/>
    <property type="evidence" value="ECO:0007669"/>
    <property type="project" value="UniProtKB-UniRule"/>
</dbReference>
<dbReference type="AlphaFoldDB" id="A0A832UPS6"/>
<accession>A0A832UPS6</accession>
<organism evidence="7 8">
    <name type="scientific">Candidatus Undinarchaeum marinum</name>
    <dbReference type="NCBI Taxonomy" id="2756141"/>
    <lineage>
        <taxon>Archaea</taxon>
        <taxon>Candidatus Undinarchaeota</taxon>
        <taxon>Candidatus Undinarchaeia</taxon>
        <taxon>Candidatus Undinarchaeales</taxon>
        <taxon>Candidatus Undinarchaeaceae</taxon>
        <taxon>Candidatus Undinarchaeum</taxon>
    </lineage>
</organism>
<comment type="similarity">
    <text evidence="1 5">Belongs to the universal ribosomal protein uS10 family.</text>
</comment>
<dbReference type="PANTHER" id="PTHR11700">
    <property type="entry name" value="30S RIBOSOMAL PROTEIN S10 FAMILY MEMBER"/>
    <property type="match status" value="1"/>
</dbReference>
<dbReference type="Gene3D" id="3.30.70.600">
    <property type="entry name" value="Ribosomal protein S10 domain"/>
    <property type="match status" value="1"/>
</dbReference>
<comment type="function">
    <text evidence="5">Involved in the binding of tRNA to the ribosomes.</text>
</comment>
<gene>
    <name evidence="5" type="primary">rps10</name>
    <name evidence="7" type="ORF">H1011_01855</name>
</gene>
<dbReference type="GO" id="GO:0015935">
    <property type="term" value="C:small ribosomal subunit"/>
    <property type="evidence" value="ECO:0007669"/>
    <property type="project" value="UniProtKB-UniRule"/>
</dbReference>
<sequence length="103" mass="11846">MTTKARIRLTSRKIDLLNDICNKIKDIASDSKVKFAGPISLPTKKLKVTTRKSTDGEGTATFDRWEMRIHKRLLDVEPNERVMRQIMRIPIPDAVNIEIQVKT</sequence>
<comment type="subunit">
    <text evidence="5">Part of the 30S ribosomal subunit.</text>
</comment>
<dbReference type="InterPro" id="IPR027486">
    <property type="entry name" value="Ribosomal_uS10_dom"/>
</dbReference>
<evidence type="ECO:0000256" key="4">
    <source>
        <dbReference type="ARBA" id="ARBA00035162"/>
    </source>
</evidence>
<dbReference type="GO" id="GO:0006412">
    <property type="term" value="P:translation"/>
    <property type="evidence" value="ECO:0007669"/>
    <property type="project" value="UniProtKB-UniRule"/>
</dbReference>
<keyword evidence="2 5" id="KW-0689">Ribosomal protein</keyword>
<evidence type="ECO:0000259" key="6">
    <source>
        <dbReference type="SMART" id="SM01403"/>
    </source>
</evidence>
<dbReference type="SMART" id="SM01403">
    <property type="entry name" value="Ribosomal_S10"/>
    <property type="match status" value="1"/>
</dbReference>
<evidence type="ECO:0000313" key="8">
    <source>
        <dbReference type="Proteomes" id="UP000604391"/>
    </source>
</evidence>
<evidence type="ECO:0000256" key="1">
    <source>
        <dbReference type="ARBA" id="ARBA00007102"/>
    </source>
</evidence>
<dbReference type="GO" id="GO:0000049">
    <property type="term" value="F:tRNA binding"/>
    <property type="evidence" value="ECO:0007669"/>
    <property type="project" value="UniProtKB-UniRule"/>
</dbReference>
<evidence type="ECO:0000313" key="7">
    <source>
        <dbReference type="EMBL" id="HIJ99551.1"/>
    </source>
</evidence>
<dbReference type="InterPro" id="IPR036838">
    <property type="entry name" value="Ribosomal_uS10_dom_sf"/>
</dbReference>
<dbReference type="EMBL" id="DVAD01000012">
    <property type="protein sequence ID" value="HIJ99551.1"/>
    <property type="molecule type" value="Genomic_DNA"/>
</dbReference>
<keyword evidence="3 5" id="KW-0687">Ribonucleoprotein</keyword>
<dbReference type="Pfam" id="PF00338">
    <property type="entry name" value="Ribosomal_S10"/>
    <property type="match status" value="1"/>
</dbReference>